<sequence>MFGDTVIQAPGPGFYGAPPRAYVQDTIEDSEAPSTTSIGRFVVPAAHISEWPRSGKHVSRNISLSRRARVRLRYVRSSRKPRERACHELPFAEAILGVAIGEPCGMRAFEALESNVRSYPLSLPAIFSRARGSVMLTDDGRKVIDFLSGAGALNYGHNNHLIKAAITEYLASDAVVHGLDMATPAKLEFMETFNSAILRERGLRYRFQFTGPTGANAVEAALKLSRKITGRKNVISFTRGYHGMSLGAMAATGNRFYRRASGVSLTGAIFMPYDGYFGPAFNTADYLRTMLLDESSGVDAPAAILVETVQGEGGVNVAGKKWLQSVQAIARDAGALFIVDDVQMGCGRTGEFFSFEFAGLSPDLVVMSKSLSGYGLPLSMLLIKEERDAWRPGEHTGTFRGNNLALVSATSAINNYWRSATFAEEVQRMGEFVRSRLEAIASPHAGSFSVRGRGMAFGFDCQRAEIAEATIRKAFEKGVMLERCGPTDQVIKFLPALTIDLETLNQGIDIFEVSLAEALRETRSDLAN</sequence>
<dbReference type="InterPro" id="IPR005814">
    <property type="entry name" value="Aminotrans_3"/>
</dbReference>
<dbReference type="PANTHER" id="PTHR43552:SF2">
    <property type="entry name" value="DIAMINOBUTYRATE--2-OXOGLUTARATE TRANSAMINASE"/>
    <property type="match status" value="1"/>
</dbReference>
<dbReference type="CDD" id="cd00610">
    <property type="entry name" value="OAT_like"/>
    <property type="match status" value="1"/>
</dbReference>
<dbReference type="InterPro" id="IPR012773">
    <property type="entry name" value="Ectoine_EctB"/>
</dbReference>
<dbReference type="Gene3D" id="3.90.1150.10">
    <property type="entry name" value="Aspartate Aminotransferase, domain 1"/>
    <property type="match status" value="1"/>
</dbReference>
<keyword evidence="3 7" id="KW-0032">Aminotransferase</keyword>
<dbReference type="PANTHER" id="PTHR43552">
    <property type="entry name" value="DIAMINOBUTYRATE--2-OXOGLUTARATE AMINOTRANSFERASE"/>
    <property type="match status" value="1"/>
</dbReference>
<protein>
    <recommendedName>
        <fullName evidence="7">Diaminobutyrate--2-oxoglutarate transaminase</fullName>
        <ecNumber evidence="7">2.6.1.76</ecNumber>
    </recommendedName>
    <alternativeName>
        <fullName evidence="7">DABA aminotransferase</fullName>
    </alternativeName>
</protein>
<comment type="similarity">
    <text evidence="2 6">Belongs to the class-III pyridoxal-phosphate-dependent aminotransferase family.</text>
</comment>
<keyword evidence="5 6" id="KW-0663">Pyridoxal phosphate</keyword>
<dbReference type="AlphaFoldDB" id="A0A2U3QAB0"/>
<gene>
    <name evidence="8" type="ORF">BRAD3257_7600</name>
</gene>
<dbReference type="GO" id="GO:0047307">
    <property type="term" value="F:diaminobutyrate-pyruvate transaminase activity"/>
    <property type="evidence" value="ECO:0007669"/>
    <property type="project" value="InterPro"/>
</dbReference>
<evidence type="ECO:0000313" key="9">
    <source>
        <dbReference type="Proteomes" id="UP000246085"/>
    </source>
</evidence>
<comment type="pathway">
    <text evidence="7">Amine and polyamine biosynthesis; ectoine biosynthesis; L-ectoine from L-aspartate 4-semialdehyde: step 1/3.</text>
</comment>
<dbReference type="Proteomes" id="UP000246085">
    <property type="component" value="Chromosome BRAD3257"/>
</dbReference>
<dbReference type="InterPro" id="IPR015421">
    <property type="entry name" value="PyrdxlP-dep_Trfase_major"/>
</dbReference>
<evidence type="ECO:0000256" key="7">
    <source>
        <dbReference type="RuleBase" id="RU365034"/>
    </source>
</evidence>
<evidence type="ECO:0000256" key="6">
    <source>
        <dbReference type="RuleBase" id="RU003560"/>
    </source>
</evidence>
<dbReference type="PROSITE" id="PS00600">
    <property type="entry name" value="AA_TRANSFER_CLASS_3"/>
    <property type="match status" value="1"/>
</dbReference>
<proteinExistence type="inferred from homology"/>
<evidence type="ECO:0000256" key="5">
    <source>
        <dbReference type="ARBA" id="ARBA00022898"/>
    </source>
</evidence>
<reference evidence="8 9" key="1">
    <citation type="submission" date="2018-03" db="EMBL/GenBank/DDBJ databases">
        <authorList>
            <person name="Gully D."/>
        </authorList>
    </citation>
    <scope>NUCLEOTIDE SEQUENCE [LARGE SCALE GENOMIC DNA]</scope>
    <source>
        <strain evidence="8">ORS3257</strain>
    </source>
</reference>
<dbReference type="EMBL" id="LS398110">
    <property type="protein sequence ID" value="SPP98290.1"/>
    <property type="molecule type" value="Genomic_DNA"/>
</dbReference>
<dbReference type="InterPro" id="IPR015422">
    <property type="entry name" value="PyrdxlP-dep_Trfase_small"/>
</dbReference>
<dbReference type="GO" id="GO:0019491">
    <property type="term" value="P:ectoine biosynthetic process"/>
    <property type="evidence" value="ECO:0007669"/>
    <property type="project" value="UniProtKB-UniPathway"/>
</dbReference>
<dbReference type="Gene3D" id="3.40.640.10">
    <property type="entry name" value="Type I PLP-dependent aspartate aminotransferase-like (Major domain)"/>
    <property type="match status" value="1"/>
</dbReference>
<name>A0A2U3QAB0_9BRAD</name>
<dbReference type="Pfam" id="PF00202">
    <property type="entry name" value="Aminotran_3"/>
    <property type="match status" value="1"/>
</dbReference>
<dbReference type="UniPathway" id="UPA00067">
    <property type="reaction ID" value="UER00121"/>
</dbReference>
<evidence type="ECO:0000256" key="2">
    <source>
        <dbReference type="ARBA" id="ARBA00008954"/>
    </source>
</evidence>
<comment type="catalytic activity">
    <reaction evidence="7">
        <text>L-2,4-diaminobutanoate + 2-oxoglutarate = L-aspartate 4-semialdehyde + L-glutamate</text>
        <dbReference type="Rhea" id="RHEA:11160"/>
        <dbReference type="ChEBI" id="CHEBI:16810"/>
        <dbReference type="ChEBI" id="CHEBI:29985"/>
        <dbReference type="ChEBI" id="CHEBI:58761"/>
        <dbReference type="ChEBI" id="CHEBI:537519"/>
        <dbReference type="EC" id="2.6.1.76"/>
    </reaction>
</comment>
<evidence type="ECO:0000256" key="4">
    <source>
        <dbReference type="ARBA" id="ARBA00022679"/>
    </source>
</evidence>
<keyword evidence="4 7" id="KW-0808">Transferase</keyword>
<evidence type="ECO:0000256" key="3">
    <source>
        <dbReference type="ARBA" id="ARBA00022576"/>
    </source>
</evidence>
<evidence type="ECO:0000256" key="1">
    <source>
        <dbReference type="ARBA" id="ARBA00001933"/>
    </source>
</evidence>
<dbReference type="SUPFAM" id="SSF53383">
    <property type="entry name" value="PLP-dependent transferases"/>
    <property type="match status" value="1"/>
</dbReference>
<dbReference type="PIRSF" id="PIRSF000521">
    <property type="entry name" value="Transaminase_4ab_Lys_Orn"/>
    <property type="match status" value="1"/>
</dbReference>
<dbReference type="GO" id="GO:0045303">
    <property type="term" value="F:diaminobutyrate-2-oxoglutarate transaminase activity"/>
    <property type="evidence" value="ECO:0007669"/>
    <property type="project" value="UniProtKB-EC"/>
</dbReference>
<dbReference type="NCBIfam" id="TIGR00709">
    <property type="entry name" value="dat"/>
    <property type="match status" value="1"/>
</dbReference>
<dbReference type="InterPro" id="IPR015424">
    <property type="entry name" value="PyrdxlP-dep_Trfase"/>
</dbReference>
<evidence type="ECO:0000313" key="8">
    <source>
        <dbReference type="EMBL" id="SPP98290.1"/>
    </source>
</evidence>
<dbReference type="NCBIfam" id="TIGR02407">
    <property type="entry name" value="ectoine_ectB"/>
    <property type="match status" value="1"/>
</dbReference>
<dbReference type="GO" id="GO:0030170">
    <property type="term" value="F:pyridoxal phosphate binding"/>
    <property type="evidence" value="ECO:0007669"/>
    <property type="project" value="InterPro"/>
</dbReference>
<dbReference type="EC" id="2.6.1.76" evidence="7"/>
<dbReference type="NCBIfam" id="NF006733">
    <property type="entry name" value="PRK09264.1"/>
    <property type="match status" value="1"/>
</dbReference>
<accession>A0A2U3QAB0</accession>
<comment type="cofactor">
    <cofactor evidence="1 7">
        <name>pyridoxal 5'-phosphate</name>
        <dbReference type="ChEBI" id="CHEBI:597326"/>
    </cofactor>
</comment>
<organism evidence="8 9">
    <name type="scientific">Bradyrhizobium vignae</name>
    <dbReference type="NCBI Taxonomy" id="1549949"/>
    <lineage>
        <taxon>Bacteria</taxon>
        <taxon>Pseudomonadati</taxon>
        <taxon>Pseudomonadota</taxon>
        <taxon>Alphaproteobacteria</taxon>
        <taxon>Hyphomicrobiales</taxon>
        <taxon>Nitrobacteraceae</taxon>
        <taxon>Bradyrhizobium</taxon>
    </lineage>
</organism>
<dbReference type="InterPro" id="IPR004637">
    <property type="entry name" value="Dat"/>
</dbReference>
<dbReference type="InterPro" id="IPR049704">
    <property type="entry name" value="Aminotrans_3_PPA_site"/>
</dbReference>
<comment type="function">
    <text evidence="7">Catalyzes reversively the conversion of L-aspartate beta-semialdehyde (ASA) to L-2,4-diaminobutyrate (DABA) by transamination with L-glutamate.</text>
</comment>
<dbReference type="KEGG" id="bvz:BRAD3257_7600"/>